<reference evidence="3" key="1">
    <citation type="submission" date="2024-05" db="EMBL/GenBank/DDBJ databases">
        <title>Herbiconiux sp. A18JL235.</title>
        <authorList>
            <person name="Zhang G."/>
        </authorList>
    </citation>
    <scope>NUCLEOTIDE SEQUENCE</scope>
    <source>
        <strain evidence="3">A18JL235</strain>
    </source>
</reference>
<organism evidence="3">
    <name type="scientific">Herbiconiux sp. A18JL235</name>
    <dbReference type="NCBI Taxonomy" id="3152363"/>
    <lineage>
        <taxon>Bacteria</taxon>
        <taxon>Bacillati</taxon>
        <taxon>Actinomycetota</taxon>
        <taxon>Actinomycetes</taxon>
        <taxon>Micrococcales</taxon>
        <taxon>Microbacteriaceae</taxon>
        <taxon>Herbiconiux</taxon>
    </lineage>
</organism>
<dbReference type="PANTHER" id="PTHR34202">
    <property type="entry name" value="UPF0548 PROTEIN"/>
    <property type="match status" value="1"/>
</dbReference>
<accession>A0AB39BD12</accession>
<name>A0AB39BD12_9MICO</name>
<evidence type="ECO:0000256" key="1">
    <source>
        <dbReference type="SAM" id="MobiDB-lite"/>
    </source>
</evidence>
<gene>
    <name evidence="3" type="ORF">ABFY20_13105</name>
</gene>
<feature type="compositionally biased region" description="Low complexity" evidence="1">
    <location>
        <begin position="17"/>
        <end position="32"/>
    </location>
</feature>
<protein>
    <submittedName>
        <fullName evidence="3">DUF1990 family protein</fullName>
    </submittedName>
</protein>
<dbReference type="InterPro" id="IPR018960">
    <property type="entry name" value="DUF1990"/>
</dbReference>
<sequence length="252" mass="26681">MAPSTVAERERGRSPESGARAAGASAGAGAGTDTVDAAALRLRDEPLSYAAVGATQAPDLLYFPPKGYRPVERQARIGSGAARFETASAKLMAWGLQRGAGIDVGEVLLPAPTSADYAGLRYDEFGTPLGPKRSTHEQEYAPDGTPLASPGATAMLTIRLLGLPFKAPVRVVYQVDEPGRRGFAYGTLPGHPVSGEESFVVEHRADDSVWVVVRAFSRGSTWFYRLGAPVVRAVQTRSLKRYLGALSPARGL</sequence>
<proteinExistence type="predicted"/>
<evidence type="ECO:0000313" key="3">
    <source>
        <dbReference type="EMBL" id="XDI04275.1"/>
    </source>
</evidence>
<dbReference type="Pfam" id="PF09348">
    <property type="entry name" value="DUF1990"/>
    <property type="match status" value="2"/>
</dbReference>
<dbReference type="PANTHER" id="PTHR34202:SF1">
    <property type="entry name" value="UPF0548 PROTEIN"/>
    <property type="match status" value="1"/>
</dbReference>
<evidence type="ECO:0000259" key="2">
    <source>
        <dbReference type="Pfam" id="PF09348"/>
    </source>
</evidence>
<dbReference type="AlphaFoldDB" id="A0AB39BD12"/>
<dbReference type="RefSeq" id="WP_368496680.1">
    <property type="nucleotide sequence ID" value="NZ_CP162511.1"/>
</dbReference>
<feature type="domain" description="DUF1990" evidence="2">
    <location>
        <begin position="146"/>
        <end position="243"/>
    </location>
</feature>
<dbReference type="EMBL" id="CP162511">
    <property type="protein sequence ID" value="XDI04275.1"/>
    <property type="molecule type" value="Genomic_DNA"/>
</dbReference>
<feature type="domain" description="DUF1990" evidence="2">
    <location>
        <begin position="48"/>
        <end position="105"/>
    </location>
</feature>
<feature type="region of interest" description="Disordered" evidence="1">
    <location>
        <begin position="1"/>
        <end position="32"/>
    </location>
</feature>